<evidence type="ECO:0000256" key="1">
    <source>
        <dbReference type="SAM" id="Phobius"/>
    </source>
</evidence>
<dbReference type="EMBL" id="JAOVQM010000002">
    <property type="protein sequence ID" value="MCV2231870.1"/>
    <property type="molecule type" value="Genomic_DNA"/>
</dbReference>
<sequence>MNKSLLLKVSKSVLLGLFALGYFLPFVVGKAMGADYSDSLWNVQDFATRLGSTSDSPLLLVVLSLLVSVAAVVVFFYKESLSRYVHLAAVVVGLGVVLYVYFQVFVDKSAALEGAIGAGLVTMSLGLGVYLQIVFALLSLVLEFLGEKVFSFLK</sequence>
<evidence type="ECO:0000313" key="2">
    <source>
        <dbReference type="EMBL" id="MCV2231870.1"/>
    </source>
</evidence>
<name>A0ABT2Y7B3_9MOLU</name>
<protein>
    <submittedName>
        <fullName evidence="2">Uncharacterized protein</fullName>
    </submittedName>
</protein>
<gene>
    <name evidence="2" type="ORF">N7548_03410</name>
</gene>
<accession>A0ABT2Y7B3</accession>
<keyword evidence="3" id="KW-1185">Reference proteome</keyword>
<feature type="transmembrane region" description="Helical" evidence="1">
    <location>
        <begin position="57"/>
        <end position="77"/>
    </location>
</feature>
<keyword evidence="1" id="KW-0472">Membrane</keyword>
<keyword evidence="1" id="KW-0812">Transmembrane</keyword>
<feature type="transmembrane region" description="Helical" evidence="1">
    <location>
        <begin position="84"/>
        <end position="102"/>
    </location>
</feature>
<feature type="transmembrane region" description="Helical" evidence="1">
    <location>
        <begin position="114"/>
        <end position="145"/>
    </location>
</feature>
<evidence type="ECO:0000313" key="3">
    <source>
        <dbReference type="Proteomes" id="UP001177160"/>
    </source>
</evidence>
<keyword evidence="1" id="KW-1133">Transmembrane helix</keyword>
<dbReference type="RefSeq" id="WP_263608023.1">
    <property type="nucleotide sequence ID" value="NZ_JAOVQM010000002.1"/>
</dbReference>
<dbReference type="Proteomes" id="UP001177160">
    <property type="component" value="Unassembled WGS sequence"/>
</dbReference>
<reference evidence="2" key="1">
    <citation type="submission" date="2022-09" db="EMBL/GenBank/DDBJ databases">
        <title>Novel Mycoplasma species identified in domestic and wild animals.</title>
        <authorList>
            <person name="Volokhov D.V."/>
            <person name="Furtak V.A."/>
            <person name="Zagorodnyaya T.A."/>
        </authorList>
    </citation>
    <scope>NUCLEOTIDE SEQUENCE</scope>
    <source>
        <strain evidence="2">Oakley</strain>
    </source>
</reference>
<comment type="caution">
    <text evidence="2">The sequence shown here is derived from an EMBL/GenBank/DDBJ whole genome shotgun (WGS) entry which is preliminary data.</text>
</comment>
<proteinExistence type="predicted"/>
<organism evidence="2 3">
    <name type="scientific">Paracholeplasma manati</name>
    <dbReference type="NCBI Taxonomy" id="591373"/>
    <lineage>
        <taxon>Bacteria</taxon>
        <taxon>Bacillati</taxon>
        <taxon>Mycoplasmatota</taxon>
        <taxon>Mollicutes</taxon>
        <taxon>Acholeplasmatales</taxon>
        <taxon>Acholeplasmataceae</taxon>
        <taxon>Paracholeplasma</taxon>
    </lineage>
</organism>